<keyword evidence="4" id="KW-0238">DNA-binding</keyword>
<dbReference type="PANTHER" id="PTHR13989">
    <property type="entry name" value="REPLICATION PROTEIN A-RELATED"/>
    <property type="match status" value="1"/>
</dbReference>
<proteinExistence type="inferred from homology"/>
<name>A0A3N2Q4X0_SODAK</name>
<evidence type="ECO:0000256" key="5">
    <source>
        <dbReference type="ARBA" id="ARBA00023242"/>
    </source>
</evidence>
<dbReference type="Pfam" id="PF01336">
    <property type="entry name" value="tRNA_anti-codon"/>
    <property type="match status" value="1"/>
</dbReference>
<organism evidence="9 10">
    <name type="scientific">Sodiomyces alkalinus (strain CBS 110278 / VKM F-3762 / F11)</name>
    <name type="common">Alkaliphilic filamentous fungus</name>
    <dbReference type="NCBI Taxonomy" id="1314773"/>
    <lineage>
        <taxon>Eukaryota</taxon>
        <taxon>Fungi</taxon>
        <taxon>Dikarya</taxon>
        <taxon>Ascomycota</taxon>
        <taxon>Pezizomycotina</taxon>
        <taxon>Sordariomycetes</taxon>
        <taxon>Hypocreomycetidae</taxon>
        <taxon>Glomerellales</taxon>
        <taxon>Plectosphaerellaceae</taxon>
        <taxon>Sodiomyces</taxon>
    </lineage>
</organism>
<accession>A0A3N2Q4X0</accession>
<gene>
    <name evidence="9" type="ORF">SODALDRAFT_286670</name>
</gene>
<dbReference type="CDD" id="cd04478">
    <property type="entry name" value="RPA2_DBD_D"/>
    <property type="match status" value="1"/>
</dbReference>
<comment type="subcellular location">
    <subcellularLocation>
        <location evidence="1">Nucleus</location>
    </subcellularLocation>
</comment>
<dbReference type="InterPro" id="IPR004365">
    <property type="entry name" value="NA-bd_OB_tRNA"/>
</dbReference>
<keyword evidence="10" id="KW-1185">Reference proteome</keyword>
<feature type="domain" description="OB" evidence="7">
    <location>
        <begin position="74"/>
        <end position="141"/>
    </location>
</feature>
<dbReference type="GO" id="GO:0000724">
    <property type="term" value="P:double-strand break repair via homologous recombination"/>
    <property type="evidence" value="ECO:0007669"/>
    <property type="project" value="TreeGrafter"/>
</dbReference>
<dbReference type="OrthoDB" id="25571at2759"/>
<dbReference type="InterPro" id="IPR036388">
    <property type="entry name" value="WH-like_DNA-bd_sf"/>
</dbReference>
<feature type="domain" description="Replication protein A C-terminal" evidence="8">
    <location>
        <begin position="169"/>
        <end position="288"/>
    </location>
</feature>
<dbReference type="InterPro" id="IPR012340">
    <property type="entry name" value="NA-bd_OB-fold"/>
</dbReference>
<dbReference type="GO" id="GO:0035861">
    <property type="term" value="C:site of double-strand break"/>
    <property type="evidence" value="ECO:0007669"/>
    <property type="project" value="TreeGrafter"/>
</dbReference>
<evidence type="ECO:0000259" key="8">
    <source>
        <dbReference type="Pfam" id="PF08784"/>
    </source>
</evidence>
<feature type="compositionally biased region" description="Gly residues" evidence="6">
    <location>
        <begin position="23"/>
        <end position="37"/>
    </location>
</feature>
<dbReference type="InterPro" id="IPR036390">
    <property type="entry name" value="WH_DNA-bd_sf"/>
</dbReference>
<dbReference type="InterPro" id="IPR040260">
    <property type="entry name" value="RFA2-like"/>
</dbReference>
<evidence type="ECO:0000256" key="1">
    <source>
        <dbReference type="ARBA" id="ARBA00004123"/>
    </source>
</evidence>
<dbReference type="Gene3D" id="2.40.50.140">
    <property type="entry name" value="Nucleic acid-binding proteins"/>
    <property type="match status" value="1"/>
</dbReference>
<keyword evidence="3" id="KW-0235">DNA replication</keyword>
<reference evidence="9 10" key="1">
    <citation type="journal article" date="2018" name="Mol. Ecol.">
        <title>The obligate alkalophilic soda-lake fungus Sodiomyces alkalinus has shifted to a protein diet.</title>
        <authorList>
            <person name="Grum-Grzhimaylo A.A."/>
            <person name="Falkoski D.L."/>
            <person name="van den Heuvel J."/>
            <person name="Valero-Jimenez C.A."/>
            <person name="Min B."/>
            <person name="Choi I.G."/>
            <person name="Lipzen A."/>
            <person name="Daum C.G."/>
            <person name="Aanen D.K."/>
            <person name="Tsang A."/>
            <person name="Henrissat B."/>
            <person name="Bilanenko E.N."/>
            <person name="de Vries R.P."/>
            <person name="van Kan J.A.L."/>
            <person name="Grigoriev I.V."/>
            <person name="Debets A.J.M."/>
        </authorList>
    </citation>
    <scope>NUCLEOTIDE SEQUENCE [LARGE SCALE GENOMIC DNA]</scope>
    <source>
        <strain evidence="9 10">F11</strain>
    </source>
</reference>
<evidence type="ECO:0000313" key="9">
    <source>
        <dbReference type="EMBL" id="ROT41823.1"/>
    </source>
</evidence>
<dbReference type="Pfam" id="PF08784">
    <property type="entry name" value="RPA_C"/>
    <property type="match status" value="1"/>
</dbReference>
<evidence type="ECO:0000256" key="6">
    <source>
        <dbReference type="SAM" id="MobiDB-lite"/>
    </source>
</evidence>
<dbReference type="InterPro" id="IPR014892">
    <property type="entry name" value="RPA_C"/>
</dbReference>
<sequence>MSAYGGYTKPAYGAQGAEDSGGFVYGGSQQGSQGGGRSNQDESLRPVTIKQIIDAEEPYPGADFRIDGVNITQITFVGQVRAINPQPTNITYRIDDGTGIIEVKKWADSDKKDDEVADGSGRIELDQYVRVWGRLKSFNSKRNVGAYFLRPVTDFNEVNYHLLESTYVHLYTTRGPIGGGAKAPGGAGGGEDGIFVDGGQAAYNAGAGAGGAGGAGGAAAGGGQPSKLNGCGPLAQRMYNFLLNAPGGNEGVHLNVVASSASMSVRDVLSAADELLSQGLVYTTIDDETWAILDY</sequence>
<protein>
    <submittedName>
        <fullName evidence="9">Replication protein A, subunit RPA32</fullName>
    </submittedName>
</protein>
<dbReference type="Gene3D" id="1.10.10.10">
    <property type="entry name" value="Winged helix-like DNA-binding domain superfamily/Winged helix DNA-binding domain"/>
    <property type="match status" value="1"/>
</dbReference>
<evidence type="ECO:0000259" key="7">
    <source>
        <dbReference type="Pfam" id="PF01336"/>
    </source>
</evidence>
<evidence type="ECO:0000256" key="2">
    <source>
        <dbReference type="ARBA" id="ARBA00007815"/>
    </source>
</evidence>
<dbReference type="PANTHER" id="PTHR13989:SF16">
    <property type="entry name" value="REPLICATION PROTEIN A2"/>
    <property type="match status" value="1"/>
</dbReference>
<dbReference type="GO" id="GO:0006289">
    <property type="term" value="P:nucleotide-excision repair"/>
    <property type="evidence" value="ECO:0007669"/>
    <property type="project" value="TreeGrafter"/>
</dbReference>
<dbReference type="GO" id="GO:0005662">
    <property type="term" value="C:DNA replication factor A complex"/>
    <property type="evidence" value="ECO:0007669"/>
    <property type="project" value="TreeGrafter"/>
</dbReference>
<evidence type="ECO:0000256" key="3">
    <source>
        <dbReference type="ARBA" id="ARBA00022705"/>
    </source>
</evidence>
<dbReference type="InterPro" id="IPR014646">
    <property type="entry name" value="Rfa2/RPA32"/>
</dbReference>
<evidence type="ECO:0000313" key="10">
    <source>
        <dbReference type="Proteomes" id="UP000272025"/>
    </source>
</evidence>
<dbReference type="GeneID" id="39577028"/>
<feature type="region of interest" description="Disordered" evidence="6">
    <location>
        <begin position="1"/>
        <end position="44"/>
    </location>
</feature>
<dbReference type="SUPFAM" id="SSF50249">
    <property type="entry name" value="Nucleic acid-binding proteins"/>
    <property type="match status" value="1"/>
</dbReference>
<dbReference type="STRING" id="1314773.A0A3N2Q4X0"/>
<dbReference type="PIRSF" id="PIRSF036949">
    <property type="entry name" value="RPA32"/>
    <property type="match status" value="1"/>
</dbReference>
<evidence type="ECO:0000256" key="4">
    <source>
        <dbReference type="ARBA" id="ARBA00023125"/>
    </source>
</evidence>
<dbReference type="EMBL" id="ML119051">
    <property type="protein sequence ID" value="ROT41823.1"/>
    <property type="molecule type" value="Genomic_DNA"/>
</dbReference>
<dbReference type="Proteomes" id="UP000272025">
    <property type="component" value="Unassembled WGS sequence"/>
</dbReference>
<keyword evidence="5" id="KW-0539">Nucleus</keyword>
<dbReference type="RefSeq" id="XP_028469629.1">
    <property type="nucleotide sequence ID" value="XM_028608550.1"/>
</dbReference>
<dbReference type="SUPFAM" id="SSF46785">
    <property type="entry name" value="Winged helix' DNA-binding domain"/>
    <property type="match status" value="1"/>
</dbReference>
<comment type="similarity">
    <text evidence="2">Belongs to the replication factor A protein 2 family.</text>
</comment>
<dbReference type="AlphaFoldDB" id="A0A3N2Q4X0"/>
<dbReference type="GO" id="GO:0006260">
    <property type="term" value="P:DNA replication"/>
    <property type="evidence" value="ECO:0007669"/>
    <property type="project" value="UniProtKB-KW"/>
</dbReference>
<dbReference type="GO" id="GO:0003697">
    <property type="term" value="F:single-stranded DNA binding"/>
    <property type="evidence" value="ECO:0007669"/>
    <property type="project" value="TreeGrafter"/>
</dbReference>
<dbReference type="GO" id="GO:0000781">
    <property type="term" value="C:chromosome, telomeric region"/>
    <property type="evidence" value="ECO:0007669"/>
    <property type="project" value="TreeGrafter"/>
</dbReference>